<evidence type="ECO:0000259" key="12">
    <source>
        <dbReference type="Pfam" id="PF00881"/>
    </source>
</evidence>
<reference evidence="13 14" key="1">
    <citation type="submission" date="2020-04" db="EMBL/GenBank/DDBJ databases">
        <authorList>
            <person name="Zhang R."/>
            <person name="Schippers A."/>
        </authorList>
    </citation>
    <scope>NUCLEOTIDE SEQUENCE [LARGE SCALE GENOMIC DNA]</scope>
    <source>
        <strain evidence="13 14">DSM 109850</strain>
    </source>
</reference>
<sequence length="592" mass="63769">MSPAFRWRTRHGEAPPLNRQAMSRAQARLDDLTKPRGSLGRLEPLIVHLAGISGHVVPRIEKPLTVIFAADHGVVEKGVSLYGPDVTEEMAVNVAMGSAVSSVLARGAGSDLWMVDVGIRRPVRHPGVRVRKVGLGTCNIAQGPAMTAEELNHALEVGWQTVCEAVDQGHDLIILGELGIGNTTAASAMAACLLGVPAADVVGPGTGIGAETLVRKTAVIDSALRVNQPDSHDARDVLRKLGGFEIAAMSGAVLAAAMQGVPVLLDGMTTGVAALAAVRMEPSTARYLIAGHCSPEPAHKLILGALDLTPLLDLSMRLGEGSGALLALPLITQALKIVAETATFTDARVTNPHHARVAEEPVQQSGGAGPVALGFTPMEKEAVYKVIWARRDIRIFLPDPVPDATLARILDAGHRGPSVGFMQPWNFVIIRDQETRRRLQALVERERVIAGQHYPDAQRDYYLRLKVEGLMDAPITLCVTNDPTRGGPHVLGRNTIPETDVMSTACAIENMWLAARAEGVAMGWVSMYRKEDVRDVLGIPEHVEPVALLTVGYTPHFPEIPVLQRVGWRQRVDLASLVYEERWGNPTHRMEE</sequence>
<proteinExistence type="inferred from homology"/>
<protein>
    <recommendedName>
        <fullName evidence="5 11">Nicotinate-nucleotide--dimethylbenzimidazole phosphoribosyltransferase</fullName>
        <shortName evidence="11">NN:DBI PRT</shortName>
        <ecNumber evidence="4 11">2.4.2.21</ecNumber>
    </recommendedName>
    <alternativeName>
        <fullName evidence="9 11">N(1)-alpha-phosphoribosyltransferase</fullName>
    </alternativeName>
</protein>
<dbReference type="PANTHER" id="PTHR43463">
    <property type="entry name" value="NICOTINATE-NUCLEOTIDE--DIMETHYLBENZIMIDAZOLE PHOSPHORIBOSYLTRANSFERASE"/>
    <property type="match status" value="1"/>
</dbReference>
<keyword evidence="8 11" id="KW-0808">Transferase</keyword>
<dbReference type="PANTHER" id="PTHR43463:SF1">
    <property type="entry name" value="NICOTINATE-NUCLEOTIDE--DIMETHYLBENZIMIDAZOLE PHOSPHORIBOSYLTRANSFERASE"/>
    <property type="match status" value="1"/>
</dbReference>
<evidence type="ECO:0000256" key="9">
    <source>
        <dbReference type="ARBA" id="ARBA00030686"/>
    </source>
</evidence>
<dbReference type="HAMAP" id="MF_00230">
    <property type="entry name" value="CobT"/>
    <property type="match status" value="1"/>
</dbReference>
<dbReference type="NCBIfam" id="TIGR02476">
    <property type="entry name" value="BluB"/>
    <property type="match status" value="1"/>
</dbReference>
<dbReference type="SUPFAM" id="SSF55469">
    <property type="entry name" value="FMN-dependent nitroreductase-like"/>
    <property type="match status" value="1"/>
</dbReference>
<dbReference type="FunFam" id="3.40.50.10210:FF:000001">
    <property type="entry name" value="Nicotinate-nucleotide--dimethylbenzimidazole phosphoribosyltransferase"/>
    <property type="match status" value="1"/>
</dbReference>
<evidence type="ECO:0000256" key="1">
    <source>
        <dbReference type="ARBA" id="ARBA00002197"/>
    </source>
</evidence>
<dbReference type="GO" id="GO:0009236">
    <property type="term" value="P:cobalamin biosynthetic process"/>
    <property type="evidence" value="ECO:0007669"/>
    <property type="project" value="UniProtKB-UniRule"/>
</dbReference>
<evidence type="ECO:0000256" key="3">
    <source>
        <dbReference type="ARBA" id="ARBA00007110"/>
    </source>
</evidence>
<keyword evidence="14" id="KW-1185">Reference proteome</keyword>
<organism evidence="13 14">
    <name type="scientific">Sulfobacillus harzensis</name>
    <dbReference type="NCBI Taxonomy" id="2729629"/>
    <lineage>
        <taxon>Bacteria</taxon>
        <taxon>Bacillati</taxon>
        <taxon>Bacillota</taxon>
        <taxon>Clostridia</taxon>
        <taxon>Eubacteriales</taxon>
        <taxon>Clostridiales Family XVII. Incertae Sedis</taxon>
        <taxon>Sulfobacillus</taxon>
    </lineage>
</organism>
<dbReference type="UniPathway" id="UPA00061">
    <property type="reaction ID" value="UER00516"/>
</dbReference>
<evidence type="ECO:0000256" key="8">
    <source>
        <dbReference type="ARBA" id="ARBA00022679"/>
    </source>
</evidence>
<dbReference type="Gene3D" id="3.40.109.10">
    <property type="entry name" value="NADH Oxidase"/>
    <property type="match status" value="1"/>
</dbReference>
<comment type="function">
    <text evidence="1 11">Catalyzes the synthesis of alpha-ribazole-5'-phosphate from nicotinate mononucleotide (NAMN) and 5,6-dimethylbenzimidazole (DMB).</text>
</comment>
<dbReference type="Gene3D" id="3.40.50.10210">
    <property type="match status" value="1"/>
</dbReference>
<dbReference type="RefSeq" id="WP_169101200.1">
    <property type="nucleotide sequence ID" value="NZ_JABBVZ010000062.1"/>
</dbReference>
<dbReference type="InterPro" id="IPR003200">
    <property type="entry name" value="Nict_dMeBzImd_PRibTrfase"/>
</dbReference>
<dbReference type="AlphaFoldDB" id="A0A7Y0L5J5"/>
<accession>A0A7Y0L5J5</accession>
<dbReference type="Pfam" id="PF02277">
    <property type="entry name" value="DBI_PRT"/>
    <property type="match status" value="1"/>
</dbReference>
<dbReference type="CDD" id="cd02439">
    <property type="entry name" value="DMB-PRT_CobT"/>
    <property type="match status" value="1"/>
</dbReference>
<dbReference type="EMBL" id="JABBVZ010000062">
    <property type="protein sequence ID" value="NMP23697.1"/>
    <property type="molecule type" value="Genomic_DNA"/>
</dbReference>
<dbReference type="NCBIfam" id="TIGR03160">
    <property type="entry name" value="cobT_DBIPRT"/>
    <property type="match status" value="1"/>
</dbReference>
<dbReference type="InterPro" id="IPR029479">
    <property type="entry name" value="Nitroreductase"/>
</dbReference>
<evidence type="ECO:0000256" key="7">
    <source>
        <dbReference type="ARBA" id="ARBA00022676"/>
    </source>
</evidence>
<dbReference type="EC" id="2.4.2.21" evidence="4 11"/>
<evidence type="ECO:0000256" key="10">
    <source>
        <dbReference type="ARBA" id="ARBA00047340"/>
    </source>
</evidence>
<comment type="catalytic activity">
    <reaction evidence="10 11">
        <text>5,6-dimethylbenzimidazole + nicotinate beta-D-ribonucleotide = alpha-ribazole 5'-phosphate + nicotinate + H(+)</text>
        <dbReference type="Rhea" id="RHEA:11196"/>
        <dbReference type="ChEBI" id="CHEBI:15378"/>
        <dbReference type="ChEBI" id="CHEBI:15890"/>
        <dbReference type="ChEBI" id="CHEBI:32544"/>
        <dbReference type="ChEBI" id="CHEBI:57502"/>
        <dbReference type="ChEBI" id="CHEBI:57918"/>
        <dbReference type="EC" id="2.4.2.21"/>
    </reaction>
</comment>
<gene>
    <name evidence="11 13" type="primary">cobT</name>
    <name evidence="13" type="ORF">HIJ39_15240</name>
</gene>
<dbReference type="InterPro" id="IPR017846">
    <property type="entry name" value="Nict_dMeBzImd_PRibTrfase_bact"/>
</dbReference>
<name>A0A7Y0L5J5_9FIRM</name>
<comment type="pathway">
    <text evidence="2 11">Nucleoside biosynthesis; alpha-ribazole biosynthesis; alpha-ribazole from 5,6-dimethylbenzimidazole: step 1/2.</text>
</comment>
<dbReference type="InterPro" id="IPR036087">
    <property type="entry name" value="Nict_dMeBzImd_PRibTrfase_sf"/>
</dbReference>
<evidence type="ECO:0000313" key="14">
    <source>
        <dbReference type="Proteomes" id="UP000533476"/>
    </source>
</evidence>
<evidence type="ECO:0000256" key="11">
    <source>
        <dbReference type="HAMAP-Rule" id="MF_00230"/>
    </source>
</evidence>
<dbReference type="NCBIfam" id="NF000996">
    <property type="entry name" value="PRK00105.1"/>
    <property type="match status" value="1"/>
</dbReference>
<dbReference type="InterPro" id="IPR023195">
    <property type="entry name" value="Nict_dMeBzImd_PRibTrfase_N"/>
</dbReference>
<dbReference type="InterPro" id="IPR012825">
    <property type="entry name" value="BluB"/>
</dbReference>
<keyword evidence="6 11" id="KW-0169">Cobalamin biosynthesis</keyword>
<dbReference type="InterPro" id="IPR000415">
    <property type="entry name" value="Nitroreductase-like"/>
</dbReference>
<evidence type="ECO:0000256" key="4">
    <source>
        <dbReference type="ARBA" id="ARBA00011991"/>
    </source>
</evidence>
<feature type="domain" description="Nitroreductase" evidence="12">
    <location>
        <begin position="389"/>
        <end position="553"/>
    </location>
</feature>
<evidence type="ECO:0000256" key="2">
    <source>
        <dbReference type="ARBA" id="ARBA00005049"/>
    </source>
</evidence>
<comment type="similarity">
    <text evidence="3 11">Belongs to the CobT family.</text>
</comment>
<evidence type="ECO:0000313" key="13">
    <source>
        <dbReference type="EMBL" id="NMP23697.1"/>
    </source>
</evidence>
<feature type="active site" description="Proton acceptor" evidence="11">
    <location>
        <position position="320"/>
    </location>
</feature>
<evidence type="ECO:0000256" key="5">
    <source>
        <dbReference type="ARBA" id="ARBA00015486"/>
    </source>
</evidence>
<dbReference type="GO" id="GO:0016491">
    <property type="term" value="F:oxidoreductase activity"/>
    <property type="evidence" value="ECO:0007669"/>
    <property type="project" value="InterPro"/>
</dbReference>
<dbReference type="GO" id="GO:0008939">
    <property type="term" value="F:nicotinate-nucleotide-dimethylbenzimidazole phosphoribosyltransferase activity"/>
    <property type="evidence" value="ECO:0007669"/>
    <property type="project" value="UniProtKB-UniRule"/>
</dbReference>
<comment type="caution">
    <text evidence="13">The sequence shown here is derived from an EMBL/GenBank/DDBJ whole genome shotgun (WGS) entry which is preliminary data.</text>
</comment>
<evidence type="ECO:0000256" key="6">
    <source>
        <dbReference type="ARBA" id="ARBA00022573"/>
    </source>
</evidence>
<dbReference type="Gene3D" id="1.10.1610.10">
    <property type="match status" value="1"/>
</dbReference>
<dbReference type="SUPFAM" id="SSF52733">
    <property type="entry name" value="Nicotinate mononucleotide:5,6-dimethylbenzimidazole phosphoribosyltransferase (CobT)"/>
    <property type="match status" value="1"/>
</dbReference>
<dbReference type="Proteomes" id="UP000533476">
    <property type="component" value="Unassembled WGS sequence"/>
</dbReference>
<keyword evidence="7 11" id="KW-0328">Glycosyltransferase</keyword>
<dbReference type="Pfam" id="PF00881">
    <property type="entry name" value="Nitroreductase"/>
    <property type="match status" value="1"/>
</dbReference>